<evidence type="ECO:0007829" key="14">
    <source>
        <dbReference type="PeptideAtlas" id="A0A2H1ZEI5"/>
    </source>
</evidence>
<dbReference type="CDD" id="cd07920">
    <property type="entry name" value="Pumilio"/>
    <property type="match status" value="1"/>
</dbReference>
<dbReference type="EMBL" id="CP002686">
    <property type="protein sequence ID" value="AEE76352.2"/>
    <property type="molecule type" value="Genomic_DNA"/>
</dbReference>
<dbReference type="AlphaFoldDB" id="A0A2H1ZEI5"/>
<dbReference type="Pfam" id="PF00806">
    <property type="entry name" value="PUF"/>
    <property type="match status" value="8"/>
</dbReference>
<dbReference type="InterPro" id="IPR033133">
    <property type="entry name" value="PUM-HD"/>
</dbReference>
<feature type="compositionally biased region" description="Polar residues" evidence="8">
    <location>
        <begin position="319"/>
        <end position="332"/>
    </location>
</feature>
<organism evidence="11 12">
    <name type="scientific">Arabidopsis thaliana</name>
    <name type="common">Mouse-ear cress</name>
    <dbReference type="NCBI Taxonomy" id="3702"/>
    <lineage>
        <taxon>Eukaryota</taxon>
        <taxon>Viridiplantae</taxon>
        <taxon>Streptophyta</taxon>
        <taxon>Embryophyta</taxon>
        <taxon>Tracheophyta</taxon>
        <taxon>Spermatophyta</taxon>
        <taxon>Magnoliopsida</taxon>
        <taxon>eudicotyledons</taxon>
        <taxon>Gunneridae</taxon>
        <taxon>Pentapetalae</taxon>
        <taxon>rosids</taxon>
        <taxon>malvids</taxon>
        <taxon>Brassicales</taxon>
        <taxon>Brassicaceae</taxon>
        <taxon>Camelineae</taxon>
        <taxon>Arabidopsis</taxon>
    </lineage>
</organism>
<keyword evidence="14 15" id="KW-1267">Proteomics identification</keyword>
<gene>
    <name evidence="11 13" type="primary">PUM5</name>
    <name evidence="11" type="synonym">APUM5</name>
    <name evidence="11" type="synonym">pumilio 5</name>
    <name evidence="10 11" type="ordered locus">At3g20250</name>
</gene>
<feature type="repeat" description="Pumilio" evidence="7">
    <location>
        <begin position="797"/>
        <end position="832"/>
    </location>
</feature>
<evidence type="ECO:0000313" key="13">
    <source>
        <dbReference type="TAIR" id="AT3G20250"/>
    </source>
</evidence>
<feature type="repeat" description="Pumilio" evidence="7">
    <location>
        <begin position="652"/>
        <end position="687"/>
    </location>
</feature>
<dbReference type="KEGG" id="ath:AT3G20250"/>
<evidence type="ECO:0000313" key="10">
    <source>
        <dbReference type="Araport" id="AT3G20250"/>
    </source>
</evidence>
<dbReference type="RefSeq" id="NP_001319600.1">
    <property type="nucleotide sequence ID" value="NM_001338465.1"/>
</dbReference>
<dbReference type="Proteomes" id="UP000006548">
    <property type="component" value="Chromosome 3"/>
</dbReference>
<dbReference type="FunFam" id="1.25.10.10:FF:000004">
    <property type="entry name" value="Pumilio homolog 1 isoform 2"/>
    <property type="match status" value="1"/>
</dbReference>
<keyword evidence="3" id="KW-0677">Repeat</keyword>
<keyword evidence="5" id="KW-0694">RNA-binding</keyword>
<feature type="repeat" description="Pumilio" evidence="7">
    <location>
        <begin position="580"/>
        <end position="615"/>
    </location>
</feature>
<dbReference type="SMART" id="SM00025">
    <property type="entry name" value="Pumilio"/>
    <property type="match status" value="8"/>
</dbReference>
<dbReference type="ExpressionAtlas" id="A0A2H1ZEI5">
    <property type="expression patterns" value="baseline and differential"/>
</dbReference>
<reference evidence="11 12" key="1">
    <citation type="journal article" date="2000" name="Nature">
        <title>Sequence and analysis of chromosome 3 of the plant Arabidopsis thaliana.</title>
        <authorList>
            <consortium name="European Union Chromosome 3 Arabidopsis Sequencing Consortium"/>
            <consortium name="Institute for Genomic Research"/>
            <consortium name="Kazusa DNA Research Institute"/>
            <person name="Salanoubat M."/>
            <person name="Lemcke K."/>
            <person name="Rieger M."/>
            <person name="Ansorge W."/>
            <person name="Unseld M."/>
            <person name="Fartmann B."/>
            <person name="Valle G."/>
            <person name="Blocker H."/>
            <person name="Perez-Alonso M."/>
            <person name="Obermaier B."/>
            <person name="Delseny M."/>
            <person name="Boutry M."/>
            <person name="Grivell L.A."/>
            <person name="Mache R."/>
            <person name="Puigdomenech P."/>
            <person name="De Simone V."/>
            <person name="Choisne N."/>
            <person name="Artiguenave F."/>
            <person name="Robert C."/>
            <person name="Brottier P."/>
            <person name="Wincker P."/>
            <person name="Cattolico L."/>
            <person name="Weissenbach J."/>
            <person name="Saurin W."/>
            <person name="Quetier F."/>
            <person name="Schafer M."/>
            <person name="Muller-Auer S."/>
            <person name="Gabel C."/>
            <person name="Fuchs M."/>
            <person name="Benes V."/>
            <person name="Wurmbach E."/>
            <person name="Drzonek H."/>
            <person name="Erfle H."/>
            <person name="Jordan N."/>
            <person name="Bangert S."/>
            <person name="Wiedelmann R."/>
            <person name="Kranz H."/>
            <person name="Voss H."/>
            <person name="Holland R."/>
            <person name="Brandt P."/>
            <person name="Nyakatura G."/>
            <person name="Vezzi A."/>
            <person name="D'Angelo M."/>
            <person name="Pallavicini A."/>
            <person name="Toppo S."/>
            <person name="Simionati B."/>
            <person name="Conrad A."/>
            <person name="Hornischer K."/>
            <person name="Kauer G."/>
            <person name="Lohnert T.H."/>
            <person name="Nordsiek G."/>
            <person name="Reichelt J."/>
            <person name="Scharfe M."/>
            <person name="Schon O."/>
            <person name="Bargues M."/>
            <person name="Terol J."/>
            <person name="Climent J."/>
            <person name="Navarro P."/>
            <person name="Collado C."/>
            <person name="Perez-Perez A."/>
            <person name="Ottenwalder B."/>
            <person name="Duchemin D."/>
            <person name="Cooke R."/>
            <person name="Laudie M."/>
            <person name="Berger-Llauro C."/>
            <person name="Purnelle B."/>
            <person name="Masuy D."/>
            <person name="de Haan M."/>
            <person name="Maarse A.C."/>
            <person name="Alcaraz J.P."/>
            <person name="Cottet A."/>
            <person name="Casacuberta E."/>
            <person name="Monfort A."/>
            <person name="Argiriou A."/>
            <person name="flores M."/>
            <person name="Liguori R."/>
            <person name="Vitale D."/>
            <person name="Mannhaupt G."/>
            <person name="Haase D."/>
            <person name="Schoof H."/>
            <person name="Rudd S."/>
            <person name="Zaccaria P."/>
            <person name="Mewes H.W."/>
            <person name="Mayer K.F."/>
            <person name="Kaul S."/>
            <person name="Town C.D."/>
            <person name="Koo H.L."/>
            <person name="Tallon L.J."/>
            <person name="Jenkins J."/>
            <person name="Rooney T."/>
            <person name="Rizzo M."/>
            <person name="Walts A."/>
            <person name="Utterback T."/>
            <person name="Fujii C.Y."/>
            <person name="Shea T.P."/>
            <person name="Creasy T.H."/>
            <person name="Haas B."/>
            <person name="Maiti R."/>
            <person name="Wu D."/>
            <person name="Peterson J."/>
            <person name="Van Aken S."/>
            <person name="Pai G."/>
            <person name="Militscher J."/>
            <person name="Sellers P."/>
            <person name="Gill J.E."/>
            <person name="Feldblyum T.V."/>
            <person name="Preuss D."/>
            <person name="Lin X."/>
            <person name="Nierman W.C."/>
            <person name="Salzberg S.L."/>
            <person name="White O."/>
            <person name="Venter J.C."/>
            <person name="Fraser C.M."/>
            <person name="Kaneko T."/>
            <person name="Nakamura Y."/>
            <person name="Sato S."/>
            <person name="Kato T."/>
            <person name="Asamizu E."/>
            <person name="Sasamoto S."/>
            <person name="Kimura T."/>
            <person name="Idesawa K."/>
            <person name="Kawashima K."/>
            <person name="Kishida Y."/>
            <person name="Kiyokawa C."/>
            <person name="Kohara M."/>
            <person name="Matsumoto M."/>
            <person name="Matsuno A."/>
            <person name="Muraki A."/>
            <person name="Nakayama S."/>
            <person name="Nakazaki N."/>
            <person name="Shinpo S."/>
            <person name="Takeuchi C."/>
            <person name="Wada T."/>
            <person name="Watanabe A."/>
            <person name="Yamada M."/>
            <person name="Yasuda M."/>
            <person name="Tabata S."/>
        </authorList>
    </citation>
    <scope>NUCLEOTIDE SEQUENCE [LARGE SCALE GENOMIC DNA]</scope>
    <source>
        <strain evidence="12">cv. Columbia</strain>
    </source>
</reference>
<dbReference type="PROSITE" id="PS50302">
    <property type="entry name" value="PUM"/>
    <property type="match status" value="8"/>
</dbReference>
<evidence type="ECO:0000256" key="7">
    <source>
        <dbReference type="PROSITE-ProRule" id="PRU00317"/>
    </source>
</evidence>
<evidence type="ECO:0000256" key="2">
    <source>
        <dbReference type="ARBA" id="ARBA00022490"/>
    </source>
</evidence>
<evidence type="ECO:0000256" key="5">
    <source>
        <dbReference type="ARBA" id="ARBA00022884"/>
    </source>
</evidence>
<comment type="function">
    <text evidence="6">Sequence-specific RNA-binding protein that regulates translation and mRNA stability by binding the 3'-UTR of target mRNAs. Binds the APUM-binding elements (APBEs) in the 3'-UTR mRNA sequence of CLV1, PNH, WUS and FAS2.</text>
</comment>
<sequence>MTTTQSAMRMVEGDHIKNWQASSDSGIFGSLDMAVEDLGFLMKRNRLDSGDQTGKFPSRSESAPPSMEGSFAALRNLLKQQEGSSSEVLSRAIENYDSEEEIRSDPAYVAYYLSNINLNPRLPPPLISRENQHLLRHFGDNNQSPTTSWDNMGIRSSLHSSRTALSTHREEPEDEASSGEQQSYASLAGRRKSIADMIQRPHSAGNRPIAQDIHAISSDTSSEHARRLPESDINSVNLLRETDSLSSDAIASEDPFTTDLASQSFTNAQTERLNARQASHEDNNLSVFGASPPSSVASRMRRNQEDQQSQGRRMPPQYTPSSYQVQASSPQQMSYPRIGGTQDMMQSLPKIATGESSGMFVPQYNYGGYPPASGIVPQYMSGYPSHEATVPMPYDISSTSSGYNNPRLLPGVSSSGQNIPSLVDPFQLQYFQQAQVDAYAPPFQSSTDSFGQKDQQAVGYMANHEPLNSPLSPGYGLQSPRHMGNYFAVPPGVRVMPQYPGSPLASPVMPSSPVGGMMSHFGRRSETRYHQQGPSRNTGIYPGGWQGNRGGASSIVDDLKRHSFLDELKSPNARKLELSDIAGRVVEFSVDQHGSRFIQQKLEHCSDEEKASVFSEVLPQASKLMTDVFGNYVIQKFIEHGTPAQREELVKQLAGQMVSLSLQMYGCRVIQKALEVIDVDQKTELIRELDGNVLKCVRDQNGNHVIQKCIESMPAGRIGFVIAAFRGQVATLSTHPYGCRVIQRILEHCSDDEETHCIIDEILESAFALAHDQYGNYVTQHVLERGKPDERRQIIEKLTGNVVQMSQHKYASNVVEKCLEHADSTEREFLIEEIMGKSEEDNHLLAMMKDQFANYVVQKVLEISKDQQREILVQRMKIHLQSLRKYTYGKHIVARFEQLFGEESEVSEEGTEG</sequence>
<reference evidence="12" key="2">
    <citation type="journal article" date="2017" name="Plant J.">
        <title>Araport11: a complete reannotation of the Arabidopsis thaliana reference genome.</title>
        <authorList>
            <person name="Cheng C.Y."/>
            <person name="Krishnakumar V."/>
            <person name="Chan A.P."/>
            <person name="Thibaud-Nissen F."/>
            <person name="Schobel S."/>
            <person name="Town C.D."/>
        </authorList>
    </citation>
    <scope>GENOME REANNOTATION</scope>
    <source>
        <strain evidence="12">cv. Columbia</strain>
    </source>
</reference>
<feature type="repeat" description="Pumilio" evidence="7">
    <location>
        <begin position="761"/>
        <end position="796"/>
    </location>
</feature>
<keyword evidence="12" id="KW-1185">Reference proteome</keyword>
<feature type="repeat" description="Pumilio" evidence="7">
    <location>
        <begin position="724"/>
        <end position="760"/>
    </location>
</feature>
<dbReference type="SMR" id="A0A2H1ZEI5"/>
<dbReference type="GO" id="GO:0005737">
    <property type="term" value="C:cytoplasm"/>
    <property type="evidence" value="ECO:0007669"/>
    <property type="project" value="UniProtKB-SubCell"/>
</dbReference>
<dbReference type="PANTHER" id="PTHR12537:SF121">
    <property type="entry name" value="PUMILIO HOMOLOG 5"/>
    <property type="match status" value="1"/>
</dbReference>
<feature type="repeat" description="Pumilio" evidence="7">
    <location>
        <begin position="616"/>
        <end position="651"/>
    </location>
</feature>
<dbReference type="InterPro" id="IPR001313">
    <property type="entry name" value="Pumilio_RNA-bd_rpt"/>
</dbReference>
<dbReference type="Gene3D" id="1.25.10.10">
    <property type="entry name" value="Leucine-rich Repeat Variant"/>
    <property type="match status" value="1"/>
</dbReference>
<evidence type="ECO:0000259" key="9">
    <source>
        <dbReference type="PROSITE" id="PS50303"/>
    </source>
</evidence>
<feature type="repeat" description="Pumilio" evidence="7">
    <location>
        <begin position="833"/>
        <end position="874"/>
    </location>
</feature>
<dbReference type="SUPFAM" id="SSF48371">
    <property type="entry name" value="ARM repeat"/>
    <property type="match status" value="1"/>
</dbReference>
<dbReference type="ProteomicsDB" id="206314"/>
<dbReference type="GO" id="GO:0006417">
    <property type="term" value="P:regulation of translation"/>
    <property type="evidence" value="ECO:0007669"/>
    <property type="project" value="UniProtKB-KW"/>
</dbReference>
<proteinExistence type="evidence at protein level"/>
<accession>A0A2H1ZEI5</accession>
<keyword evidence="4" id="KW-0810">Translation regulation</keyword>
<dbReference type="InterPro" id="IPR011989">
    <property type="entry name" value="ARM-like"/>
</dbReference>
<feature type="domain" description="PUM-HD" evidence="9">
    <location>
        <begin position="560"/>
        <end position="900"/>
    </location>
</feature>
<dbReference type="InterPro" id="IPR033712">
    <property type="entry name" value="Pumilio_RNA-bd"/>
</dbReference>
<dbReference type="Araport" id="AT3G20250"/>
<comment type="subcellular location">
    <subcellularLocation>
        <location evidence="1">Cytoplasm</location>
    </subcellularLocation>
</comment>
<evidence type="ECO:0007829" key="15">
    <source>
        <dbReference type="ProteomicsDB" id="A0A2H1ZEI5"/>
    </source>
</evidence>
<evidence type="ECO:0000256" key="6">
    <source>
        <dbReference type="ARBA" id="ARBA00055193"/>
    </source>
</evidence>
<evidence type="ECO:0000256" key="4">
    <source>
        <dbReference type="ARBA" id="ARBA00022845"/>
    </source>
</evidence>
<feature type="repeat" description="Pumilio" evidence="7">
    <location>
        <begin position="688"/>
        <end position="723"/>
    </location>
</feature>
<dbReference type="TAIR" id="AT3G20250">
    <property type="gene designation" value="PUM5"/>
</dbReference>
<dbReference type="InterPro" id="IPR016024">
    <property type="entry name" value="ARM-type_fold"/>
</dbReference>
<dbReference type="PANTHER" id="PTHR12537">
    <property type="entry name" value="RNA BINDING PROTEIN PUMILIO-RELATED"/>
    <property type="match status" value="1"/>
</dbReference>
<protein>
    <submittedName>
        <fullName evidence="11">Pumilio 5</fullName>
    </submittedName>
</protein>
<name>A0A2H1ZEI5_ARATH</name>
<evidence type="ECO:0000313" key="11">
    <source>
        <dbReference type="EMBL" id="AEE76352.2"/>
    </source>
</evidence>
<keyword evidence="2" id="KW-0963">Cytoplasm</keyword>
<evidence type="ECO:0000256" key="1">
    <source>
        <dbReference type="ARBA" id="ARBA00004496"/>
    </source>
</evidence>
<evidence type="ECO:0000313" key="12">
    <source>
        <dbReference type="Proteomes" id="UP000006548"/>
    </source>
</evidence>
<evidence type="ECO:0000256" key="3">
    <source>
        <dbReference type="ARBA" id="ARBA00022737"/>
    </source>
</evidence>
<evidence type="ECO:0000256" key="8">
    <source>
        <dbReference type="SAM" id="MobiDB-lite"/>
    </source>
</evidence>
<feature type="region of interest" description="Disordered" evidence="8">
    <location>
        <begin position="528"/>
        <end position="547"/>
    </location>
</feature>
<dbReference type="GeneID" id="821569"/>
<dbReference type="PROSITE" id="PS50303">
    <property type="entry name" value="PUM_HD"/>
    <property type="match status" value="1"/>
</dbReference>
<feature type="region of interest" description="Disordered" evidence="8">
    <location>
        <begin position="271"/>
        <end position="332"/>
    </location>
</feature>
<dbReference type="GO" id="GO:0003729">
    <property type="term" value="F:mRNA binding"/>
    <property type="evidence" value="ECO:0007669"/>
    <property type="project" value="UniProtKB-ARBA"/>
</dbReference>
<feature type="region of interest" description="Disordered" evidence="8">
    <location>
        <begin position="159"/>
        <end position="186"/>
    </location>
</feature>